<evidence type="ECO:0000313" key="2">
    <source>
        <dbReference type="Proteomes" id="UP000013126"/>
    </source>
</evidence>
<comment type="caution">
    <text evidence="1">The sequence shown here is derived from an EMBL/GenBank/DDBJ whole genome shotgun (WGS) entry which is preliminary data.</text>
</comment>
<organism evidence="1 2">
    <name type="scientific">Enterocloster bolteae 90A9</name>
    <dbReference type="NCBI Taxonomy" id="997894"/>
    <lineage>
        <taxon>Bacteria</taxon>
        <taxon>Bacillati</taxon>
        <taxon>Bacillota</taxon>
        <taxon>Clostridia</taxon>
        <taxon>Lachnospirales</taxon>
        <taxon>Lachnospiraceae</taxon>
        <taxon>Enterocloster</taxon>
    </lineage>
</organism>
<sequence length="47" mass="5960">MLDLAINHVDELQKQFRSIWFKEKYKFWNFTNYYDGTEIEESTWEKH</sequence>
<dbReference type="RefSeq" id="WP_002575555.1">
    <property type="nucleotide sequence ID" value="NZ_KB851182.1"/>
</dbReference>
<keyword evidence="2" id="KW-1185">Reference proteome</keyword>
<gene>
    <name evidence="1" type="ORF">HMPREF1085_02313</name>
</gene>
<reference evidence="1 2" key="1">
    <citation type="submission" date="2013-01" db="EMBL/GenBank/DDBJ databases">
        <title>The Genome Sequence of Clostridium bolteae 90A9.</title>
        <authorList>
            <consortium name="The Broad Institute Genome Sequencing Platform"/>
            <person name="Earl A."/>
            <person name="Ward D."/>
            <person name="Feldgarden M."/>
            <person name="Gevers D."/>
            <person name="Courvalin P."/>
            <person name="Lambert T."/>
            <person name="Walker B."/>
            <person name="Young S.K."/>
            <person name="Zeng Q."/>
            <person name="Gargeya S."/>
            <person name="Fitzgerald M."/>
            <person name="Haas B."/>
            <person name="Abouelleil A."/>
            <person name="Alvarado L."/>
            <person name="Arachchi H.M."/>
            <person name="Berlin A.M."/>
            <person name="Chapman S.B."/>
            <person name="Dewar J."/>
            <person name="Goldberg J."/>
            <person name="Griggs A."/>
            <person name="Gujja S."/>
            <person name="Hansen M."/>
            <person name="Howarth C."/>
            <person name="Imamovic A."/>
            <person name="Larimer J."/>
            <person name="McCowan C."/>
            <person name="Murphy C."/>
            <person name="Neiman D."/>
            <person name="Pearson M."/>
            <person name="Priest M."/>
            <person name="Roberts A."/>
            <person name="Saif S."/>
            <person name="Shea T."/>
            <person name="Sisk P."/>
            <person name="Sykes S."/>
            <person name="Wortman J."/>
            <person name="Nusbaum C."/>
            <person name="Birren B."/>
        </authorList>
    </citation>
    <scope>NUCLEOTIDE SEQUENCE [LARGE SCALE GENOMIC DNA]</scope>
    <source>
        <strain evidence="1 2">90A9</strain>
    </source>
</reference>
<dbReference type="HOGENOM" id="CLU_3166350_0_0_9"/>
<accession>R0BQ86</accession>
<name>R0BQ86_9FIRM</name>
<dbReference type="GeneID" id="44663898"/>
<evidence type="ECO:0000313" key="1">
    <source>
        <dbReference type="EMBL" id="ENZ50828.1"/>
    </source>
</evidence>
<protein>
    <submittedName>
        <fullName evidence="1">Uncharacterized protein</fullName>
    </submittedName>
</protein>
<dbReference type="Proteomes" id="UP000013126">
    <property type="component" value="Unassembled WGS sequence"/>
</dbReference>
<proteinExistence type="predicted"/>
<dbReference type="PATRIC" id="fig|997894.4.peg.2453"/>
<dbReference type="AlphaFoldDB" id="R0BQ86"/>
<dbReference type="EMBL" id="AGYH01000005">
    <property type="protein sequence ID" value="ENZ50828.1"/>
    <property type="molecule type" value="Genomic_DNA"/>
</dbReference>